<dbReference type="VEuPathDB" id="PlasmoDB:PVW1_060032100"/>
<gene>
    <name evidence="2" type="ORF">PVP01_0005180</name>
</gene>
<feature type="compositionally biased region" description="Basic and acidic residues" evidence="1">
    <location>
        <begin position="154"/>
        <end position="163"/>
    </location>
</feature>
<feature type="compositionally biased region" description="Polar residues" evidence="1">
    <location>
        <begin position="227"/>
        <end position="239"/>
    </location>
</feature>
<accession>A0A565A751</accession>
<evidence type="ECO:0000256" key="1">
    <source>
        <dbReference type="SAM" id="MobiDB-lite"/>
    </source>
</evidence>
<organism evidence="2">
    <name type="scientific">Plasmodium vivax</name>
    <name type="common">malaria parasite P. vivax</name>
    <dbReference type="NCBI Taxonomy" id="5855"/>
    <lineage>
        <taxon>Eukaryota</taxon>
        <taxon>Sar</taxon>
        <taxon>Alveolata</taxon>
        <taxon>Apicomplexa</taxon>
        <taxon>Aconoidasida</taxon>
        <taxon>Haemosporida</taxon>
        <taxon>Plasmodiidae</taxon>
        <taxon>Plasmodium</taxon>
        <taxon>Plasmodium (Plasmodium)</taxon>
    </lineage>
</organism>
<dbReference type="Proteomes" id="UP000220605">
    <property type="component" value="Unassembled WGS sequence"/>
</dbReference>
<feature type="region of interest" description="Disordered" evidence="1">
    <location>
        <begin position="154"/>
        <end position="255"/>
    </location>
</feature>
<sequence>MNDEDKACSYISYILSKQVKGKVDEYKQETFDMFQKLVNAYNTSPKYRSTNCSTNLLYVHSEMYKKMNKLYVLYEEYKKLIKDNHLGETKSCSDVSLFLRQYNEFIRNNQPTDTHYKYILDEFEKEIKYRVGLYNKHACSGIKYHIEEIRLHTSSENERHKASDQVQQKLNHMEKQVTPAKSSPPHIELQETRAEHQPTRAEFQATREETRTSRAVSQIAHVHPQAPQETLAHSSHHVVQQQKQQQGLPQRETSQREFPMDVHKHMNLQEHHHSYQNNWNKQKGDIVNLKIKFTPVGSFFGGRRRRIHQIPSSFRGFPPGEFPIFHEYEGGNIGYGPMNINPLAE</sequence>
<dbReference type="AlphaFoldDB" id="A0A565A751"/>
<reference evidence="2" key="1">
    <citation type="submission" date="2016-07" db="EMBL/GenBank/DDBJ databases">
        <authorList>
            <consortium name="Pathogen Informatics"/>
        </authorList>
    </citation>
    <scope>NUCLEOTIDE SEQUENCE</scope>
</reference>
<dbReference type="EMBL" id="FLZR02000014">
    <property type="protein sequence ID" value="VUZ99804.1"/>
    <property type="molecule type" value="Genomic_DNA"/>
</dbReference>
<feature type="compositionally biased region" description="Basic and acidic residues" evidence="1">
    <location>
        <begin position="188"/>
        <end position="212"/>
    </location>
</feature>
<dbReference type="VEuPathDB" id="PlasmoDB:PVPAM_040038800"/>
<dbReference type="VEuPathDB" id="PlasmoDB:PVP01_0005180"/>
<evidence type="ECO:0000313" key="2">
    <source>
        <dbReference type="EMBL" id="VUZ99804.1"/>
    </source>
</evidence>
<dbReference type="VEuPathDB" id="PlasmoDB:PVX_047190"/>
<name>A0A565A751_PLAVI</name>
<proteinExistence type="predicted"/>
<protein>
    <submittedName>
        <fullName evidence="2">VIR protein</fullName>
    </submittedName>
</protein>